<evidence type="ECO:0000256" key="1">
    <source>
        <dbReference type="ARBA" id="ARBA00022801"/>
    </source>
</evidence>
<dbReference type="AlphaFoldDB" id="W2XTM8"/>
<keyword evidence="1" id="KW-0378">Hydrolase</keyword>
<organism evidence="4 5">
    <name type="scientific">Phytophthora nicotianae CJ01A1</name>
    <dbReference type="NCBI Taxonomy" id="1317063"/>
    <lineage>
        <taxon>Eukaryota</taxon>
        <taxon>Sar</taxon>
        <taxon>Stramenopiles</taxon>
        <taxon>Oomycota</taxon>
        <taxon>Peronosporomycetes</taxon>
        <taxon>Peronosporales</taxon>
        <taxon>Peronosporaceae</taxon>
        <taxon>Phytophthora</taxon>
    </lineage>
</organism>
<dbReference type="EMBL" id="ANIX01000282">
    <property type="protein sequence ID" value="ETP25733.1"/>
    <property type="molecule type" value="Genomic_DNA"/>
</dbReference>
<dbReference type="SUPFAM" id="SSF50630">
    <property type="entry name" value="Acid proteases"/>
    <property type="match status" value="1"/>
</dbReference>
<dbReference type="InterPro" id="IPR001995">
    <property type="entry name" value="Peptidase_A2_cat"/>
</dbReference>
<dbReference type="GO" id="GO:0004190">
    <property type="term" value="F:aspartic-type endopeptidase activity"/>
    <property type="evidence" value="ECO:0007669"/>
    <property type="project" value="InterPro"/>
</dbReference>
<dbReference type="PROSITE" id="PS50175">
    <property type="entry name" value="ASP_PROT_RETROV"/>
    <property type="match status" value="1"/>
</dbReference>
<feature type="compositionally biased region" description="Basic and acidic residues" evidence="2">
    <location>
        <begin position="682"/>
        <end position="692"/>
    </location>
</feature>
<dbReference type="Proteomes" id="UP000018958">
    <property type="component" value="Unassembled WGS sequence"/>
</dbReference>
<accession>W2XTM8</accession>
<dbReference type="InterPro" id="IPR036397">
    <property type="entry name" value="RNaseH_sf"/>
</dbReference>
<feature type="region of interest" description="Disordered" evidence="2">
    <location>
        <begin position="313"/>
        <end position="342"/>
    </location>
</feature>
<sequence>MMKLNPGERQGWWSAKKFDRRIRMRALVQGAVNDHRTRILLDTGANVSVITDTFAKKLRLRDIPDHGRSIDIQGISEGKVSTMRRALVKITLGWEMVYEFEMWVMAHCACVDVVLGTDFMIPAGIRLDLFRGAAQLPNEVCIPLIKTKNMVDSMEYSAHVNAGLTEALDIPGHESREEGHPVSDEVPPWPASAYQTDERLGADSGYVRSDFKKYKDSQVLAYENCRDQQLFRREHELYEQWLATQPPSVERRTYQTPAGVMKRSSEDALDASADRLTCAERWEKIWEQRERDEGRLDSWITNEEAFEIRFSGALSDGGSASDGDDSDTNEASAEHLQEPRGETKVINIATWVQLVSGVGDGASNTMTRETTIVSDGSRPSGDSSASYIATSKNEGTTTVPEEIHGSLKVLDTVASVRLGPGVKATPAEGAVVTLDEGYISVAHVLTTEDNEILDDTGRDYVKLPRDYRGFVVSLGGSAKTDQYGGHSSCSWILWSLPEWKIVIAANACLPSTTVNLAAYTGMNNGVKAALAHGAEDLVVVGDSRLPTPQSLGAGQKGSLVILLNTHKQLTVKLRSVKYLHVAKEYNAAADSLATEALESKISRVVLAEARKSELATLNRIQEVIYEPREDEGTTKVGPRNLEHCERDLTGSDDCQLEAAGKCTQNDISGDCGDCDNIAEKPRSEASTRKTDNAIDEPSLDCPGVSMRPVDAVGAPSRPRFRTGRRVWPYMKRGKPDLARRQHSPWHGPFRIMRQAESILDDRTPVSTSTERCWREFKVKWIGYDELT</sequence>
<evidence type="ECO:0000313" key="4">
    <source>
        <dbReference type="EMBL" id="ETP25733.1"/>
    </source>
</evidence>
<dbReference type="InterPro" id="IPR002156">
    <property type="entry name" value="RNaseH_domain"/>
</dbReference>
<dbReference type="Gene3D" id="3.30.420.10">
    <property type="entry name" value="Ribonuclease H-like superfamily/Ribonuclease H"/>
    <property type="match status" value="1"/>
</dbReference>
<dbReference type="Pfam" id="PF13650">
    <property type="entry name" value="Asp_protease_2"/>
    <property type="match status" value="1"/>
</dbReference>
<dbReference type="InterPro" id="IPR021109">
    <property type="entry name" value="Peptidase_aspartic_dom_sf"/>
</dbReference>
<name>W2XTM8_PHYNI</name>
<reference evidence="4 5" key="1">
    <citation type="submission" date="2013-11" db="EMBL/GenBank/DDBJ databases">
        <title>The Genome Sequence of Phytophthora parasitica CJ01A1.</title>
        <authorList>
            <consortium name="The Broad Institute Genomics Platform"/>
            <person name="Russ C."/>
            <person name="Tyler B."/>
            <person name="Panabieres F."/>
            <person name="Shan W."/>
            <person name="Tripathy S."/>
            <person name="Grunwald N."/>
            <person name="Machado M."/>
            <person name="Johnson C.S."/>
            <person name="Walker B."/>
            <person name="Young S.K."/>
            <person name="Zeng Q."/>
            <person name="Gargeya S."/>
            <person name="Fitzgerald M."/>
            <person name="Haas B."/>
            <person name="Abouelleil A."/>
            <person name="Allen A.W."/>
            <person name="Alvarado L."/>
            <person name="Arachchi H.M."/>
            <person name="Berlin A.M."/>
            <person name="Chapman S.B."/>
            <person name="Gainer-Dewar J."/>
            <person name="Goldberg J."/>
            <person name="Griggs A."/>
            <person name="Gujja S."/>
            <person name="Hansen M."/>
            <person name="Howarth C."/>
            <person name="Imamovic A."/>
            <person name="Ireland A."/>
            <person name="Larimer J."/>
            <person name="McCowan C."/>
            <person name="Murphy C."/>
            <person name="Pearson M."/>
            <person name="Poon T.W."/>
            <person name="Priest M."/>
            <person name="Roberts A."/>
            <person name="Saif S."/>
            <person name="Shea T."/>
            <person name="Sisk P."/>
            <person name="Sykes S."/>
            <person name="Wortman J."/>
            <person name="Nusbaum C."/>
            <person name="Birren B."/>
        </authorList>
    </citation>
    <scope>NUCLEOTIDE SEQUENCE [LARGE SCALE GENOMIC DNA]</scope>
    <source>
        <strain evidence="4 5">CJ01A1</strain>
    </source>
</reference>
<gene>
    <name evidence="4" type="ORF">F441_01416</name>
</gene>
<proteinExistence type="predicted"/>
<dbReference type="GO" id="GO:0003676">
    <property type="term" value="F:nucleic acid binding"/>
    <property type="evidence" value="ECO:0007669"/>
    <property type="project" value="InterPro"/>
</dbReference>
<dbReference type="GO" id="GO:0006508">
    <property type="term" value="P:proteolysis"/>
    <property type="evidence" value="ECO:0007669"/>
    <property type="project" value="InterPro"/>
</dbReference>
<dbReference type="InterPro" id="IPR012337">
    <property type="entry name" value="RNaseH-like_sf"/>
</dbReference>
<dbReference type="CDD" id="cd05483">
    <property type="entry name" value="retropepsin_like_bacteria"/>
    <property type="match status" value="1"/>
</dbReference>
<feature type="domain" description="Peptidase A2" evidence="3">
    <location>
        <begin position="37"/>
        <end position="76"/>
    </location>
</feature>
<feature type="compositionally biased region" description="Basic and acidic residues" evidence="2">
    <location>
        <begin position="332"/>
        <end position="342"/>
    </location>
</feature>
<evidence type="ECO:0000259" key="3">
    <source>
        <dbReference type="PROSITE" id="PS50175"/>
    </source>
</evidence>
<dbReference type="InterPro" id="IPR034122">
    <property type="entry name" value="Retropepsin-like_bacterial"/>
</dbReference>
<feature type="region of interest" description="Disordered" evidence="2">
    <location>
        <begin position="682"/>
        <end position="717"/>
    </location>
</feature>
<evidence type="ECO:0000256" key="2">
    <source>
        <dbReference type="SAM" id="MobiDB-lite"/>
    </source>
</evidence>
<dbReference type="Pfam" id="PF13456">
    <property type="entry name" value="RVT_3"/>
    <property type="match status" value="1"/>
</dbReference>
<comment type="caution">
    <text evidence="4">The sequence shown here is derived from an EMBL/GenBank/DDBJ whole genome shotgun (WGS) entry which is preliminary data.</text>
</comment>
<dbReference type="GO" id="GO:0004523">
    <property type="term" value="F:RNA-DNA hybrid ribonuclease activity"/>
    <property type="evidence" value="ECO:0007669"/>
    <property type="project" value="InterPro"/>
</dbReference>
<protein>
    <recommendedName>
        <fullName evidence="3">Peptidase A2 domain-containing protein</fullName>
    </recommendedName>
</protein>
<dbReference type="Gene3D" id="2.40.70.10">
    <property type="entry name" value="Acid Proteases"/>
    <property type="match status" value="1"/>
</dbReference>
<evidence type="ECO:0000313" key="5">
    <source>
        <dbReference type="Proteomes" id="UP000018958"/>
    </source>
</evidence>
<dbReference type="SUPFAM" id="SSF53098">
    <property type="entry name" value="Ribonuclease H-like"/>
    <property type="match status" value="1"/>
</dbReference>